<sequence>MIEYFYTLDLGKTYGPKLEKMAAQASFEDVEAFAAMALCHALDLMEAREQADNAYEALRDLGGEKTVPDGDFNDGIPF</sequence>
<dbReference type="RefSeq" id="WP_261614355.1">
    <property type="nucleotide sequence ID" value="NZ_JALIDZ010000001.1"/>
</dbReference>
<organism evidence="1 2">
    <name type="scientific">Microbaculum marinisediminis</name>
    <dbReference type="NCBI Taxonomy" id="2931392"/>
    <lineage>
        <taxon>Bacteria</taxon>
        <taxon>Pseudomonadati</taxon>
        <taxon>Pseudomonadota</taxon>
        <taxon>Alphaproteobacteria</taxon>
        <taxon>Hyphomicrobiales</taxon>
        <taxon>Tepidamorphaceae</taxon>
        <taxon>Microbaculum</taxon>
    </lineage>
</organism>
<dbReference type="EMBL" id="JALIDZ010000001">
    <property type="protein sequence ID" value="MCT8970801.1"/>
    <property type="molecule type" value="Genomic_DNA"/>
</dbReference>
<protein>
    <submittedName>
        <fullName evidence="1">Uncharacterized protein</fullName>
    </submittedName>
</protein>
<proteinExistence type="predicted"/>
<dbReference type="AlphaFoldDB" id="A0AAW5QWG8"/>
<comment type="caution">
    <text evidence="1">The sequence shown here is derived from an EMBL/GenBank/DDBJ whole genome shotgun (WGS) entry which is preliminary data.</text>
</comment>
<keyword evidence="2" id="KW-1185">Reference proteome</keyword>
<gene>
    <name evidence="1" type="ORF">MUB46_02905</name>
</gene>
<accession>A0AAW5QWG8</accession>
<reference evidence="1 2" key="1">
    <citation type="submission" date="2022-04" db="EMBL/GenBank/DDBJ databases">
        <authorList>
            <person name="Ye Y.-Q."/>
            <person name="Du Z.-J."/>
        </authorList>
    </citation>
    <scope>NUCLEOTIDE SEQUENCE [LARGE SCALE GENOMIC DNA]</scope>
    <source>
        <strain evidence="1 2">A6E488</strain>
    </source>
</reference>
<evidence type="ECO:0000313" key="2">
    <source>
        <dbReference type="Proteomes" id="UP001320898"/>
    </source>
</evidence>
<name>A0AAW5QWG8_9HYPH</name>
<dbReference type="Proteomes" id="UP001320898">
    <property type="component" value="Unassembled WGS sequence"/>
</dbReference>
<evidence type="ECO:0000313" key="1">
    <source>
        <dbReference type="EMBL" id="MCT8970801.1"/>
    </source>
</evidence>